<dbReference type="SUPFAM" id="SSF52172">
    <property type="entry name" value="CheY-like"/>
    <property type="match status" value="1"/>
</dbReference>
<organism evidence="5 6">
    <name type="scientific">Streptomyces olivaceus</name>
    <dbReference type="NCBI Taxonomy" id="47716"/>
    <lineage>
        <taxon>Bacteria</taxon>
        <taxon>Bacillati</taxon>
        <taxon>Actinomycetota</taxon>
        <taxon>Actinomycetes</taxon>
        <taxon>Kitasatosporales</taxon>
        <taxon>Streptomycetaceae</taxon>
        <taxon>Streptomyces</taxon>
    </lineage>
</organism>
<dbReference type="Gene3D" id="3.40.50.2300">
    <property type="match status" value="1"/>
</dbReference>
<proteinExistence type="predicted"/>
<name>A0ABS7WDZ2_STROV</name>
<dbReference type="SMART" id="SM00421">
    <property type="entry name" value="HTH_LUXR"/>
    <property type="match status" value="1"/>
</dbReference>
<accession>A0ABS7WDZ2</accession>
<evidence type="ECO:0000259" key="4">
    <source>
        <dbReference type="PROSITE" id="PS50110"/>
    </source>
</evidence>
<evidence type="ECO:0000313" key="6">
    <source>
        <dbReference type="Proteomes" id="UP000758701"/>
    </source>
</evidence>
<dbReference type="PANTHER" id="PTHR43214">
    <property type="entry name" value="TWO-COMPONENT RESPONSE REGULATOR"/>
    <property type="match status" value="1"/>
</dbReference>
<dbReference type="PROSITE" id="PS50110">
    <property type="entry name" value="RESPONSE_REGULATORY"/>
    <property type="match status" value="1"/>
</dbReference>
<dbReference type="SUPFAM" id="SSF46894">
    <property type="entry name" value="C-terminal effector domain of the bipartite response regulators"/>
    <property type="match status" value="1"/>
</dbReference>
<feature type="modified residue" description="4-aspartylphosphate" evidence="2">
    <location>
        <position position="55"/>
    </location>
</feature>
<dbReference type="PRINTS" id="PR00038">
    <property type="entry name" value="HTHLUXR"/>
</dbReference>
<dbReference type="InterPro" id="IPR000792">
    <property type="entry name" value="Tscrpt_reg_LuxR_C"/>
</dbReference>
<dbReference type="InterPro" id="IPR011006">
    <property type="entry name" value="CheY-like_superfamily"/>
</dbReference>
<dbReference type="InterPro" id="IPR039420">
    <property type="entry name" value="WalR-like"/>
</dbReference>
<comment type="caution">
    <text evidence="5">The sequence shown here is derived from an EMBL/GenBank/DDBJ whole genome shotgun (WGS) entry which is preliminary data.</text>
</comment>
<feature type="domain" description="Response regulatory" evidence="4">
    <location>
        <begin position="4"/>
        <end position="120"/>
    </location>
</feature>
<dbReference type="PROSITE" id="PS50043">
    <property type="entry name" value="HTH_LUXR_2"/>
    <property type="match status" value="1"/>
</dbReference>
<protein>
    <submittedName>
        <fullName evidence="5">Response regulator transcription factor</fullName>
    </submittedName>
</protein>
<dbReference type="PANTHER" id="PTHR43214:SF42">
    <property type="entry name" value="TRANSCRIPTIONAL REGULATORY PROTEIN DESR"/>
    <property type="match status" value="1"/>
</dbReference>
<dbReference type="RefSeq" id="WP_031037088.1">
    <property type="nucleotide sequence ID" value="NZ_BNEG01000003.1"/>
</dbReference>
<reference evidence="5 6" key="1">
    <citation type="submission" date="2021-06" db="EMBL/GenBank/DDBJ databases">
        <title>Ecological speciation of a Streptomyces species isolated from different habitats and geographic origins.</title>
        <authorList>
            <person name="Wang J."/>
        </authorList>
    </citation>
    <scope>NUCLEOTIDE SEQUENCE [LARGE SCALE GENOMIC DNA]</scope>
    <source>
        <strain evidence="5 6">FXJ8.012</strain>
    </source>
</reference>
<sequence>MASRIVVAGKSLLTAEMMAESLSRAEDLAVVTVVSNFQKLVEVVERKDADAALIDPERLHGDCMAAACEIRRVRPLCGVALIVDAPTRTFVDQALGAGVLSIIPRSAGLRRLIDSVRGVASGQVVMDPQLLSAAGRQDGPLSDREADVLRLTASGASVKEMSGELYLSSGTIRNLASGAIKKLGARNRYDAVRIASEQCWI</sequence>
<dbReference type="InterPro" id="IPR016032">
    <property type="entry name" value="Sig_transdc_resp-reg_C-effctor"/>
</dbReference>
<dbReference type="Proteomes" id="UP000758701">
    <property type="component" value="Unassembled WGS sequence"/>
</dbReference>
<evidence type="ECO:0000313" key="5">
    <source>
        <dbReference type="EMBL" id="MBZ6156171.1"/>
    </source>
</evidence>
<evidence type="ECO:0000259" key="3">
    <source>
        <dbReference type="PROSITE" id="PS50043"/>
    </source>
</evidence>
<dbReference type="EMBL" id="JAHSTP010000023">
    <property type="protein sequence ID" value="MBZ6156171.1"/>
    <property type="molecule type" value="Genomic_DNA"/>
</dbReference>
<keyword evidence="1" id="KW-0238">DNA-binding</keyword>
<evidence type="ECO:0000256" key="2">
    <source>
        <dbReference type="PROSITE-ProRule" id="PRU00169"/>
    </source>
</evidence>
<evidence type="ECO:0000256" key="1">
    <source>
        <dbReference type="ARBA" id="ARBA00023125"/>
    </source>
</evidence>
<dbReference type="Pfam" id="PF00196">
    <property type="entry name" value="GerE"/>
    <property type="match status" value="1"/>
</dbReference>
<feature type="domain" description="HTH luxR-type" evidence="3">
    <location>
        <begin position="134"/>
        <end position="199"/>
    </location>
</feature>
<keyword evidence="6" id="KW-1185">Reference proteome</keyword>
<gene>
    <name evidence="5" type="ORF">KVH32_34170</name>
</gene>
<keyword evidence="2" id="KW-0597">Phosphoprotein</keyword>
<dbReference type="CDD" id="cd06170">
    <property type="entry name" value="LuxR_C_like"/>
    <property type="match status" value="1"/>
</dbReference>
<dbReference type="InterPro" id="IPR001789">
    <property type="entry name" value="Sig_transdc_resp-reg_receiver"/>
</dbReference>